<accession>A0A814GXL1</accession>
<dbReference type="Proteomes" id="UP000663879">
    <property type="component" value="Unassembled WGS sequence"/>
</dbReference>
<dbReference type="Gene3D" id="3.30.1370.50">
    <property type="entry name" value="R3H-like domain"/>
    <property type="match status" value="1"/>
</dbReference>
<name>A0A814GXL1_9BILA</name>
<reference evidence="1" key="1">
    <citation type="submission" date="2021-02" db="EMBL/GenBank/DDBJ databases">
        <authorList>
            <person name="Nowell W R."/>
        </authorList>
    </citation>
    <scope>NUCLEOTIDE SEQUENCE</scope>
    <source>
        <strain evidence="1">Ploen Becks lab</strain>
    </source>
</reference>
<dbReference type="EMBL" id="CAJNOC010003912">
    <property type="protein sequence ID" value="CAF1002755.1"/>
    <property type="molecule type" value="Genomic_DNA"/>
</dbReference>
<evidence type="ECO:0000313" key="2">
    <source>
        <dbReference type="Proteomes" id="UP000663879"/>
    </source>
</evidence>
<comment type="caution">
    <text evidence="1">The sequence shown here is derived from an EMBL/GenBank/DDBJ whole genome shotgun (WGS) entry which is preliminary data.</text>
</comment>
<dbReference type="AlphaFoldDB" id="A0A814GXL1"/>
<proteinExistence type="predicted"/>
<dbReference type="SUPFAM" id="SSF82708">
    <property type="entry name" value="R3H domain"/>
    <property type="match status" value="1"/>
</dbReference>
<gene>
    <name evidence="1" type="ORF">OXX778_LOCUS16494</name>
</gene>
<evidence type="ECO:0000313" key="1">
    <source>
        <dbReference type="EMBL" id="CAF1002755.1"/>
    </source>
</evidence>
<sequence>MISLSFSESKDLFEVDDDDENINFILPDGNIEDFESIDEAKFKTAVSIIVGQIVNGENQTYKFLSNLNSDQRQFIHKLCDENKQNHVTIGTRYKVLTIFGENKKIAEKRMIY</sequence>
<protein>
    <recommendedName>
        <fullName evidence="3">R3H domain-containing protein</fullName>
    </recommendedName>
</protein>
<evidence type="ECO:0008006" key="3">
    <source>
        <dbReference type="Google" id="ProtNLM"/>
    </source>
</evidence>
<dbReference type="GO" id="GO:0003676">
    <property type="term" value="F:nucleic acid binding"/>
    <property type="evidence" value="ECO:0007669"/>
    <property type="project" value="InterPro"/>
</dbReference>
<organism evidence="1 2">
    <name type="scientific">Brachionus calyciflorus</name>
    <dbReference type="NCBI Taxonomy" id="104777"/>
    <lineage>
        <taxon>Eukaryota</taxon>
        <taxon>Metazoa</taxon>
        <taxon>Spiralia</taxon>
        <taxon>Gnathifera</taxon>
        <taxon>Rotifera</taxon>
        <taxon>Eurotatoria</taxon>
        <taxon>Monogononta</taxon>
        <taxon>Pseudotrocha</taxon>
        <taxon>Ploima</taxon>
        <taxon>Brachionidae</taxon>
        <taxon>Brachionus</taxon>
    </lineage>
</organism>
<keyword evidence="2" id="KW-1185">Reference proteome</keyword>
<dbReference type="InterPro" id="IPR036867">
    <property type="entry name" value="R3H_dom_sf"/>
</dbReference>